<dbReference type="OrthoDB" id="9785233at2"/>
<feature type="domain" description="FlgD/Vpr Ig-like" evidence="7">
    <location>
        <begin position="108"/>
        <end position="173"/>
    </location>
</feature>
<keyword evidence="9" id="KW-1185">Reference proteome</keyword>
<dbReference type="NCBIfam" id="NF009453">
    <property type="entry name" value="PRK12813.1"/>
    <property type="match status" value="1"/>
</dbReference>
<evidence type="ECO:0000256" key="2">
    <source>
        <dbReference type="ARBA" id="ARBA00016013"/>
    </source>
</evidence>
<feature type="region of interest" description="Disordered" evidence="6">
    <location>
        <begin position="1"/>
        <end position="25"/>
    </location>
</feature>
<dbReference type="RefSeq" id="WP_085799849.1">
    <property type="nucleotide sequence ID" value="NZ_FWXB01000005.1"/>
</dbReference>
<dbReference type="Pfam" id="PF03963">
    <property type="entry name" value="FlgD"/>
    <property type="match status" value="1"/>
</dbReference>
<feature type="compositionally biased region" description="Low complexity" evidence="6">
    <location>
        <begin position="1"/>
        <end position="21"/>
    </location>
</feature>
<keyword evidence="3 5" id="KW-1005">Bacterial flagellum biogenesis</keyword>
<name>A0A1X7BQJ8_9RHOB</name>
<protein>
    <recommendedName>
        <fullName evidence="2 5">Basal-body rod modification protein FlgD</fullName>
    </recommendedName>
</protein>
<evidence type="ECO:0000256" key="6">
    <source>
        <dbReference type="SAM" id="MobiDB-lite"/>
    </source>
</evidence>
<accession>A0A1X7BQJ8</accession>
<evidence type="ECO:0000259" key="7">
    <source>
        <dbReference type="Pfam" id="PF13860"/>
    </source>
</evidence>
<sequence length="223" mass="23393">MEISQTASAAAQTSQNANATQPQRTALSSDFETFIKMLTTQMQNQDPLNPIESADFAVQLATFSTVEQQVKTNDLLTSLADRIAGQGVAQLSGWVGMTARAEMPVAFNGTPVSLTVKSAPLADSAELVVRDSAGDVVLRQPAPATSGALDWAGVDDTGAPLPLGTYSITLESFKGGELLEANAVEVHERIVEARTENGQTFLVMAGGQEIPADDVLGLRETGS</sequence>
<proteinExistence type="inferred from homology"/>
<evidence type="ECO:0000256" key="3">
    <source>
        <dbReference type="ARBA" id="ARBA00022795"/>
    </source>
</evidence>
<organism evidence="8 9">
    <name type="scientific">Roseovarius aestuarii</name>
    <dbReference type="NCBI Taxonomy" id="475083"/>
    <lineage>
        <taxon>Bacteria</taxon>
        <taxon>Pseudomonadati</taxon>
        <taxon>Pseudomonadota</taxon>
        <taxon>Alphaproteobacteria</taxon>
        <taxon>Rhodobacterales</taxon>
        <taxon>Roseobacteraceae</taxon>
        <taxon>Roseovarius</taxon>
    </lineage>
</organism>
<comment type="function">
    <text evidence="4 5">Required for flagellar hook formation. May act as a scaffolding protein.</text>
</comment>
<reference evidence="8 9" key="1">
    <citation type="submission" date="2017-03" db="EMBL/GenBank/DDBJ databases">
        <authorList>
            <person name="Afonso C.L."/>
            <person name="Miller P.J."/>
            <person name="Scott M.A."/>
            <person name="Spackman E."/>
            <person name="Goraichik I."/>
            <person name="Dimitrov K.M."/>
            <person name="Suarez D.L."/>
            <person name="Swayne D.E."/>
        </authorList>
    </citation>
    <scope>NUCLEOTIDE SEQUENCE [LARGE SCALE GENOMIC DNA]</scope>
    <source>
        <strain evidence="8 9">CECT 7745</strain>
    </source>
</reference>
<dbReference type="GO" id="GO:0044781">
    <property type="term" value="P:bacterial-type flagellum organization"/>
    <property type="evidence" value="ECO:0007669"/>
    <property type="project" value="UniProtKB-UniRule"/>
</dbReference>
<dbReference type="EMBL" id="FWXB01000005">
    <property type="protein sequence ID" value="SMC11881.1"/>
    <property type="molecule type" value="Genomic_DNA"/>
</dbReference>
<dbReference type="Proteomes" id="UP000193224">
    <property type="component" value="Unassembled WGS sequence"/>
</dbReference>
<comment type="similarity">
    <text evidence="1 5">Belongs to the FlgD family.</text>
</comment>
<evidence type="ECO:0000256" key="5">
    <source>
        <dbReference type="RuleBase" id="RU362076"/>
    </source>
</evidence>
<gene>
    <name evidence="8" type="primary">flgD</name>
    <name evidence="8" type="ORF">ROA7745_01701</name>
</gene>
<evidence type="ECO:0000313" key="9">
    <source>
        <dbReference type="Proteomes" id="UP000193224"/>
    </source>
</evidence>
<evidence type="ECO:0000256" key="1">
    <source>
        <dbReference type="ARBA" id="ARBA00010577"/>
    </source>
</evidence>
<dbReference type="InterPro" id="IPR005648">
    <property type="entry name" value="FlgD"/>
</dbReference>
<dbReference type="Pfam" id="PF13860">
    <property type="entry name" value="FlgD_ig"/>
    <property type="match status" value="1"/>
</dbReference>
<dbReference type="AlphaFoldDB" id="A0A1X7BQJ8"/>
<dbReference type="InterPro" id="IPR025965">
    <property type="entry name" value="FlgD/Vpr_Ig-like"/>
</dbReference>
<evidence type="ECO:0000256" key="4">
    <source>
        <dbReference type="ARBA" id="ARBA00024746"/>
    </source>
</evidence>
<evidence type="ECO:0000313" key="8">
    <source>
        <dbReference type="EMBL" id="SMC11881.1"/>
    </source>
</evidence>